<keyword evidence="1" id="KW-0812">Transmembrane</keyword>
<reference evidence="2" key="1">
    <citation type="submission" date="2019-08" db="EMBL/GenBank/DDBJ databases">
        <authorList>
            <person name="Kucharzyk K."/>
            <person name="Murdoch R.W."/>
            <person name="Higgins S."/>
            <person name="Loffler F."/>
        </authorList>
    </citation>
    <scope>NUCLEOTIDE SEQUENCE</scope>
</reference>
<gene>
    <name evidence="2" type="ORF">SDC9_170716</name>
</gene>
<dbReference type="AlphaFoldDB" id="A0A645G8V5"/>
<name>A0A645G8V5_9ZZZZ</name>
<dbReference type="EMBL" id="VSSQ01071806">
    <property type="protein sequence ID" value="MPN23328.1"/>
    <property type="molecule type" value="Genomic_DNA"/>
</dbReference>
<evidence type="ECO:0000256" key="1">
    <source>
        <dbReference type="SAM" id="Phobius"/>
    </source>
</evidence>
<evidence type="ECO:0000313" key="2">
    <source>
        <dbReference type="EMBL" id="MPN23328.1"/>
    </source>
</evidence>
<sequence>MRNRRAARDADIHAQLVCNDVCKRRFAKAWRAIEQHMIERVAAFFGRLDKNAHMLLGFLLANVFVQISWPEAVFIYVLFLHVGSN</sequence>
<proteinExistence type="predicted"/>
<feature type="transmembrane region" description="Helical" evidence="1">
    <location>
        <begin position="55"/>
        <end position="79"/>
    </location>
</feature>
<comment type="caution">
    <text evidence="2">The sequence shown here is derived from an EMBL/GenBank/DDBJ whole genome shotgun (WGS) entry which is preliminary data.</text>
</comment>
<protein>
    <submittedName>
        <fullName evidence="2">Uncharacterized protein</fullName>
    </submittedName>
</protein>
<keyword evidence="1" id="KW-0472">Membrane</keyword>
<keyword evidence="1" id="KW-1133">Transmembrane helix</keyword>
<organism evidence="2">
    <name type="scientific">bioreactor metagenome</name>
    <dbReference type="NCBI Taxonomy" id="1076179"/>
    <lineage>
        <taxon>unclassified sequences</taxon>
        <taxon>metagenomes</taxon>
        <taxon>ecological metagenomes</taxon>
    </lineage>
</organism>
<accession>A0A645G8V5</accession>